<evidence type="ECO:0000256" key="8">
    <source>
        <dbReference type="ARBA" id="ARBA00048552"/>
    </source>
</evidence>
<evidence type="ECO:0000256" key="2">
    <source>
        <dbReference type="ARBA" id="ARBA00022478"/>
    </source>
</evidence>
<reference evidence="12" key="2">
    <citation type="submission" date="2023-05" db="EMBL/GenBank/DDBJ databases">
        <authorList>
            <person name="Schelkunov M.I."/>
        </authorList>
    </citation>
    <scope>NUCLEOTIDE SEQUENCE</scope>
    <source>
        <strain evidence="12">Hsosn_3</strain>
        <tissue evidence="12">Leaf</tissue>
    </source>
</reference>
<dbReference type="AlphaFoldDB" id="A0AAD8J0J5"/>
<dbReference type="GO" id="GO:0005665">
    <property type="term" value="C:RNA polymerase II, core complex"/>
    <property type="evidence" value="ECO:0007669"/>
    <property type="project" value="TreeGrafter"/>
</dbReference>
<keyword evidence="7" id="KW-0804">Transcription</keyword>
<protein>
    <recommendedName>
        <fullName evidence="1">DNA-directed RNA polymerase</fullName>
        <ecNumber evidence="1">2.7.7.6</ecNumber>
    </recommendedName>
</protein>
<dbReference type="PANTHER" id="PTHR19376">
    <property type="entry name" value="DNA-DIRECTED RNA POLYMERASE"/>
    <property type="match status" value="1"/>
</dbReference>
<name>A0AAD8J0J5_9APIA</name>
<evidence type="ECO:0000256" key="3">
    <source>
        <dbReference type="ARBA" id="ARBA00022679"/>
    </source>
</evidence>
<evidence type="ECO:0000256" key="5">
    <source>
        <dbReference type="ARBA" id="ARBA00022723"/>
    </source>
</evidence>
<evidence type="ECO:0000256" key="1">
    <source>
        <dbReference type="ARBA" id="ARBA00012418"/>
    </source>
</evidence>
<evidence type="ECO:0000256" key="6">
    <source>
        <dbReference type="ARBA" id="ARBA00022833"/>
    </source>
</evidence>
<comment type="catalytic activity">
    <reaction evidence="8">
        <text>RNA(n) + a ribonucleoside 5'-triphosphate = RNA(n+1) + diphosphate</text>
        <dbReference type="Rhea" id="RHEA:21248"/>
        <dbReference type="Rhea" id="RHEA-COMP:14527"/>
        <dbReference type="Rhea" id="RHEA-COMP:17342"/>
        <dbReference type="ChEBI" id="CHEBI:33019"/>
        <dbReference type="ChEBI" id="CHEBI:61557"/>
        <dbReference type="ChEBI" id="CHEBI:140395"/>
        <dbReference type="EC" id="2.7.7.6"/>
    </reaction>
</comment>
<feature type="coiled-coil region" evidence="9">
    <location>
        <begin position="131"/>
        <end position="186"/>
    </location>
</feature>
<evidence type="ECO:0000313" key="13">
    <source>
        <dbReference type="Proteomes" id="UP001237642"/>
    </source>
</evidence>
<keyword evidence="4" id="KW-0548">Nucleotidyltransferase</keyword>
<dbReference type="EMBL" id="JAUIZM010000003">
    <property type="protein sequence ID" value="KAK1394378.1"/>
    <property type="molecule type" value="Genomic_DNA"/>
</dbReference>
<evidence type="ECO:0000259" key="11">
    <source>
        <dbReference type="Pfam" id="PF05000"/>
    </source>
</evidence>
<evidence type="ECO:0000256" key="4">
    <source>
        <dbReference type="ARBA" id="ARBA00022695"/>
    </source>
</evidence>
<evidence type="ECO:0000256" key="7">
    <source>
        <dbReference type="ARBA" id="ARBA00023163"/>
    </source>
</evidence>
<dbReference type="Pfam" id="PF04983">
    <property type="entry name" value="RNA_pol_Rpb1_3"/>
    <property type="match status" value="1"/>
</dbReference>
<dbReference type="InterPro" id="IPR007066">
    <property type="entry name" value="RNA_pol_Rpb1_3"/>
</dbReference>
<dbReference type="EC" id="2.7.7.6" evidence="1"/>
<dbReference type="Gene3D" id="1.10.132.30">
    <property type="match status" value="1"/>
</dbReference>
<comment type="caution">
    <text evidence="12">The sequence shown here is derived from an EMBL/GenBank/DDBJ whole genome shotgun (WGS) entry which is preliminary data.</text>
</comment>
<keyword evidence="9" id="KW-0175">Coiled coil</keyword>
<dbReference type="FunFam" id="1.10.132.30:FF:000001">
    <property type="entry name" value="DNA-directed RNA polymerase subunit"/>
    <property type="match status" value="1"/>
</dbReference>
<dbReference type="Gene3D" id="1.10.274.100">
    <property type="entry name" value="RNA polymerase Rpb1, domain 3"/>
    <property type="match status" value="1"/>
</dbReference>
<keyword evidence="2 12" id="KW-0240">DNA-directed RNA polymerase</keyword>
<feature type="domain" description="RNA polymerase Rpb1" evidence="11">
    <location>
        <begin position="151"/>
        <end position="249"/>
    </location>
</feature>
<dbReference type="InterPro" id="IPR042102">
    <property type="entry name" value="RNA_pol_Rpb1_3_sf"/>
</dbReference>
<dbReference type="InterPro" id="IPR038120">
    <property type="entry name" value="Rpb1_funnel_sf"/>
</dbReference>
<dbReference type="GO" id="GO:0003899">
    <property type="term" value="F:DNA-directed RNA polymerase activity"/>
    <property type="evidence" value="ECO:0007669"/>
    <property type="project" value="UniProtKB-EC"/>
</dbReference>
<dbReference type="GO" id="GO:0046872">
    <property type="term" value="F:metal ion binding"/>
    <property type="evidence" value="ECO:0007669"/>
    <property type="project" value="UniProtKB-KW"/>
</dbReference>
<dbReference type="Pfam" id="PF05000">
    <property type="entry name" value="RNA_pol_Rpb1_4"/>
    <property type="match status" value="1"/>
</dbReference>
<sequence>MWWEDFDGKVPAPAILKPRPLWTGNQVFNLIIPKQINLMRQSAWHADGETGHITPGDTQVRIEKGEVITGTLCKKTLGASTGSLIHVIWEEVGPDAARKFLGHTQWLVNYWLLQQGFNIGIGDTIADAATMEKINETISTAKNAVKELIRSAQDKDLEPEPGRTMMESFENKVNQVLNKARDEKSLSESNNLKAMVMAGSKGSFINISQMTACVGQQNVEGKRIPYGFIDQTLPHFTKDDYGPESRGFVENSERMILIF</sequence>
<evidence type="ECO:0000256" key="9">
    <source>
        <dbReference type="SAM" id="Coils"/>
    </source>
</evidence>
<keyword evidence="13" id="KW-1185">Reference proteome</keyword>
<feature type="domain" description="RNA polymerase Rpb1" evidence="10">
    <location>
        <begin position="9"/>
        <end position="124"/>
    </location>
</feature>
<keyword evidence="6" id="KW-0862">Zinc</keyword>
<reference evidence="12" key="1">
    <citation type="submission" date="2023-02" db="EMBL/GenBank/DDBJ databases">
        <title>Genome of toxic invasive species Heracleum sosnowskyi carries increased number of genes despite the absence of recent whole-genome duplications.</title>
        <authorList>
            <person name="Schelkunov M."/>
            <person name="Shtratnikova V."/>
            <person name="Makarenko M."/>
            <person name="Klepikova A."/>
            <person name="Omelchenko D."/>
            <person name="Novikova G."/>
            <person name="Obukhova E."/>
            <person name="Bogdanov V."/>
            <person name="Penin A."/>
            <person name="Logacheva M."/>
        </authorList>
    </citation>
    <scope>NUCLEOTIDE SEQUENCE</scope>
    <source>
        <strain evidence="12">Hsosn_3</strain>
        <tissue evidence="12">Leaf</tissue>
    </source>
</reference>
<dbReference type="SUPFAM" id="SSF64484">
    <property type="entry name" value="beta and beta-prime subunits of DNA dependent RNA-polymerase"/>
    <property type="match status" value="1"/>
</dbReference>
<dbReference type="Proteomes" id="UP001237642">
    <property type="component" value="Unassembled WGS sequence"/>
</dbReference>
<dbReference type="GO" id="GO:0006351">
    <property type="term" value="P:DNA-templated transcription"/>
    <property type="evidence" value="ECO:0007669"/>
    <property type="project" value="InterPro"/>
</dbReference>
<organism evidence="12 13">
    <name type="scientific">Heracleum sosnowskyi</name>
    <dbReference type="NCBI Taxonomy" id="360622"/>
    <lineage>
        <taxon>Eukaryota</taxon>
        <taxon>Viridiplantae</taxon>
        <taxon>Streptophyta</taxon>
        <taxon>Embryophyta</taxon>
        <taxon>Tracheophyta</taxon>
        <taxon>Spermatophyta</taxon>
        <taxon>Magnoliopsida</taxon>
        <taxon>eudicotyledons</taxon>
        <taxon>Gunneridae</taxon>
        <taxon>Pentapetalae</taxon>
        <taxon>asterids</taxon>
        <taxon>campanulids</taxon>
        <taxon>Apiales</taxon>
        <taxon>Apiaceae</taxon>
        <taxon>Apioideae</taxon>
        <taxon>apioid superclade</taxon>
        <taxon>Tordylieae</taxon>
        <taxon>Tordyliinae</taxon>
        <taxon>Heracleum</taxon>
    </lineage>
</organism>
<keyword evidence="5" id="KW-0479">Metal-binding</keyword>
<gene>
    <name evidence="12" type="ORF">POM88_013434</name>
</gene>
<accession>A0AAD8J0J5</accession>
<keyword evidence="3" id="KW-0808">Transferase</keyword>
<proteinExistence type="predicted"/>
<evidence type="ECO:0000313" key="12">
    <source>
        <dbReference type="EMBL" id="KAK1394378.1"/>
    </source>
</evidence>
<evidence type="ECO:0000259" key="10">
    <source>
        <dbReference type="Pfam" id="PF04983"/>
    </source>
</evidence>
<dbReference type="GO" id="GO:0003677">
    <property type="term" value="F:DNA binding"/>
    <property type="evidence" value="ECO:0007669"/>
    <property type="project" value="InterPro"/>
</dbReference>
<dbReference type="FunFam" id="1.10.274.100:FF:000001">
    <property type="entry name" value="DNA-directed RNA polymerase subunit"/>
    <property type="match status" value="1"/>
</dbReference>
<dbReference type="InterPro" id="IPR045867">
    <property type="entry name" value="DNA-dir_RpoC_beta_prime"/>
</dbReference>
<dbReference type="InterPro" id="IPR007083">
    <property type="entry name" value="RNA_pol_Rpb1_4"/>
</dbReference>
<dbReference type="PANTHER" id="PTHR19376:SF37">
    <property type="entry name" value="DNA-DIRECTED RNA POLYMERASE II SUBUNIT RPB1"/>
    <property type="match status" value="1"/>
</dbReference>